<reference evidence="6 7" key="1">
    <citation type="submission" date="2022-11" db="EMBL/GenBank/DDBJ databases">
        <title>Study of microbial diversity in lake waters.</title>
        <authorList>
            <person name="Zhang J."/>
        </authorList>
    </citation>
    <scope>NUCLEOTIDE SEQUENCE [LARGE SCALE GENOMIC DNA]</scope>
    <source>
        <strain evidence="6 7">DT12</strain>
    </source>
</reference>
<sequence length="274" mass="29434">MRALWTSASGLNAQQIKLDTVANNLANVNTTGYKSQDVNFKDLLYAQFVQKPDVGNLTNRLTEPGLRIGHGVRVTGLAQSMAQGSLQQTTQLLDVALEGNGFFKVESDSNNTYTRDGSFKVGILNDEPFLVDASGRRLLDADNRPISLAGYDIETLTVAPNGTLNAVQTGQGTREDIAVLQIAVIDHPDANLQPAGGNYLELNAGVPAGTVRNQNNYAAGDQPAKARQGYLEGSNVNMAAQMTEMIVAQRAYSMNAKMVQTADEMMGLANNLRN</sequence>
<dbReference type="NCBIfam" id="TIGR03506">
    <property type="entry name" value="FlgEFG_subfam"/>
    <property type="match status" value="1"/>
</dbReference>
<comment type="similarity">
    <text evidence="1 2">Belongs to the flagella basal body rod proteins family.</text>
</comment>
<evidence type="ECO:0000259" key="5">
    <source>
        <dbReference type="Pfam" id="PF22692"/>
    </source>
</evidence>
<evidence type="ECO:0000259" key="3">
    <source>
        <dbReference type="Pfam" id="PF00460"/>
    </source>
</evidence>
<comment type="caution">
    <text evidence="6">The sequence shown here is derived from an EMBL/GenBank/DDBJ whole genome shotgun (WGS) entry which is preliminary data.</text>
</comment>
<evidence type="ECO:0000313" key="7">
    <source>
        <dbReference type="Proteomes" id="UP001208017"/>
    </source>
</evidence>
<dbReference type="Pfam" id="PF00460">
    <property type="entry name" value="Flg_bb_rod"/>
    <property type="match status" value="1"/>
</dbReference>
<keyword evidence="6" id="KW-0282">Flagellum</keyword>
<dbReference type="Pfam" id="PF06429">
    <property type="entry name" value="Flg_bbr_C"/>
    <property type="match status" value="1"/>
</dbReference>
<dbReference type="Pfam" id="PF22692">
    <property type="entry name" value="LlgE_F_G_D1"/>
    <property type="match status" value="1"/>
</dbReference>
<dbReference type="InterPro" id="IPR001444">
    <property type="entry name" value="Flag_bb_rod_N"/>
</dbReference>
<dbReference type="PROSITE" id="PS00588">
    <property type="entry name" value="FLAGELLA_BB_ROD"/>
    <property type="match status" value="1"/>
</dbReference>
<dbReference type="SUPFAM" id="SSF117143">
    <property type="entry name" value="Flagellar hook protein flgE"/>
    <property type="match status" value="1"/>
</dbReference>
<evidence type="ECO:0000256" key="1">
    <source>
        <dbReference type="ARBA" id="ARBA00009677"/>
    </source>
</evidence>
<feature type="domain" description="Flagellar hook protein FlgE/F/G-like D1" evidence="5">
    <location>
        <begin position="96"/>
        <end position="165"/>
    </location>
</feature>
<keyword evidence="6" id="KW-0969">Cilium</keyword>
<evidence type="ECO:0000313" key="6">
    <source>
        <dbReference type="EMBL" id="MCX7569524.1"/>
    </source>
</evidence>
<feature type="domain" description="Flagellar basal body rod protein N-terminal" evidence="3">
    <location>
        <begin position="6"/>
        <end position="34"/>
    </location>
</feature>
<dbReference type="InterPro" id="IPR053967">
    <property type="entry name" value="LlgE_F_G-like_D1"/>
</dbReference>
<evidence type="ECO:0000259" key="4">
    <source>
        <dbReference type="Pfam" id="PF06429"/>
    </source>
</evidence>
<evidence type="ECO:0000256" key="2">
    <source>
        <dbReference type="RuleBase" id="RU362116"/>
    </source>
</evidence>
<dbReference type="InterPro" id="IPR010930">
    <property type="entry name" value="Flg_bb/hook_C_dom"/>
</dbReference>
<keyword evidence="2" id="KW-0975">Bacterial flagellum</keyword>
<dbReference type="InterPro" id="IPR019776">
    <property type="entry name" value="Flagellar_basal_body_rod_CS"/>
</dbReference>
<comment type="subcellular location">
    <subcellularLocation>
        <location evidence="2">Bacterial flagellum basal body</location>
    </subcellularLocation>
</comment>
<dbReference type="InterPro" id="IPR037925">
    <property type="entry name" value="FlgE/F/G-like"/>
</dbReference>
<dbReference type="Proteomes" id="UP001208017">
    <property type="component" value="Unassembled WGS sequence"/>
</dbReference>
<keyword evidence="7" id="KW-1185">Reference proteome</keyword>
<protein>
    <submittedName>
        <fullName evidence="6">Flagellar hook-basal body protein</fullName>
    </submittedName>
</protein>
<gene>
    <name evidence="6" type="ORF">OS242_06080</name>
</gene>
<name>A0ABT3X460_9BACL</name>
<dbReference type="PANTHER" id="PTHR30435:SF19">
    <property type="entry name" value="FLAGELLAR BASAL-BODY ROD PROTEIN FLGG"/>
    <property type="match status" value="1"/>
</dbReference>
<feature type="domain" description="Flagellar basal-body/hook protein C-terminal" evidence="4">
    <location>
        <begin position="227"/>
        <end position="272"/>
    </location>
</feature>
<keyword evidence="6" id="KW-0966">Cell projection</keyword>
<dbReference type="EMBL" id="JAPMLT010000002">
    <property type="protein sequence ID" value="MCX7569524.1"/>
    <property type="molecule type" value="Genomic_DNA"/>
</dbReference>
<accession>A0ABT3X460</accession>
<proteinExistence type="inferred from homology"/>
<organism evidence="6 7">
    <name type="scientific">Tumebacillus lacus</name>
    <dbReference type="NCBI Taxonomy" id="2995335"/>
    <lineage>
        <taxon>Bacteria</taxon>
        <taxon>Bacillati</taxon>
        <taxon>Bacillota</taxon>
        <taxon>Bacilli</taxon>
        <taxon>Bacillales</taxon>
        <taxon>Alicyclobacillaceae</taxon>
        <taxon>Tumebacillus</taxon>
    </lineage>
</organism>
<dbReference type="PANTHER" id="PTHR30435">
    <property type="entry name" value="FLAGELLAR PROTEIN"/>
    <property type="match status" value="1"/>
</dbReference>
<dbReference type="RefSeq" id="WP_267150764.1">
    <property type="nucleotide sequence ID" value="NZ_JAPMLT010000002.1"/>
</dbReference>
<dbReference type="InterPro" id="IPR020013">
    <property type="entry name" value="Flagellar_FlgE/F/G"/>
</dbReference>